<dbReference type="PANTHER" id="PTHR37984">
    <property type="entry name" value="PROTEIN CBG26694"/>
    <property type="match status" value="1"/>
</dbReference>
<evidence type="ECO:0000259" key="19">
    <source>
        <dbReference type="PROSITE" id="PS50878"/>
    </source>
</evidence>
<feature type="compositionally biased region" description="Basic and acidic residues" evidence="17">
    <location>
        <begin position="1572"/>
        <end position="1581"/>
    </location>
</feature>
<comment type="caution">
    <text evidence="21">The sequence shown here is derived from an EMBL/GenBank/DDBJ whole genome shotgun (WGS) entry which is preliminary data.</text>
</comment>
<dbReference type="InterPro" id="IPR016197">
    <property type="entry name" value="Chromo-like_dom_sf"/>
</dbReference>
<dbReference type="OrthoDB" id="2801433at2759"/>
<keyword evidence="22" id="KW-1185">Reference proteome</keyword>
<evidence type="ECO:0000256" key="8">
    <source>
        <dbReference type="ARBA" id="ARBA00022759"/>
    </source>
</evidence>
<dbReference type="GO" id="GO:0003677">
    <property type="term" value="F:DNA binding"/>
    <property type="evidence" value="ECO:0007669"/>
    <property type="project" value="UniProtKB-KW"/>
</dbReference>
<accession>A0A1M2V8X3</accession>
<dbReference type="CDD" id="cd00303">
    <property type="entry name" value="retropepsin_like"/>
    <property type="match status" value="1"/>
</dbReference>
<dbReference type="SUPFAM" id="SSF54160">
    <property type="entry name" value="Chromo domain-like"/>
    <property type="match status" value="1"/>
</dbReference>
<dbReference type="InterPro" id="IPR036397">
    <property type="entry name" value="RNaseH_sf"/>
</dbReference>
<keyword evidence="7" id="KW-0064">Aspartyl protease</keyword>
<dbReference type="Gene3D" id="2.40.50.40">
    <property type="match status" value="1"/>
</dbReference>
<dbReference type="GO" id="GO:0003887">
    <property type="term" value="F:DNA-directed DNA polymerase activity"/>
    <property type="evidence" value="ECO:0007669"/>
    <property type="project" value="UniProtKB-KW"/>
</dbReference>
<keyword evidence="14" id="KW-0239">DNA-directed DNA polymerase</keyword>
<evidence type="ECO:0000256" key="10">
    <source>
        <dbReference type="ARBA" id="ARBA00022842"/>
    </source>
</evidence>
<dbReference type="InterPro" id="IPR041373">
    <property type="entry name" value="RT_RNaseH"/>
</dbReference>
<keyword evidence="5" id="KW-0540">Nuclease</keyword>
<dbReference type="Proteomes" id="UP000184267">
    <property type="component" value="Unassembled WGS sequence"/>
</dbReference>
<keyword evidence="16" id="KW-0233">DNA recombination</keyword>
<evidence type="ECO:0000256" key="1">
    <source>
        <dbReference type="ARBA" id="ARBA00012493"/>
    </source>
</evidence>
<dbReference type="Gene3D" id="2.40.70.10">
    <property type="entry name" value="Acid Proteases"/>
    <property type="match status" value="1"/>
</dbReference>
<dbReference type="Gene3D" id="3.30.420.10">
    <property type="entry name" value="Ribonuclease H-like superfamily/Ribonuclease H"/>
    <property type="match status" value="1"/>
</dbReference>
<evidence type="ECO:0000256" key="14">
    <source>
        <dbReference type="ARBA" id="ARBA00022932"/>
    </source>
</evidence>
<gene>
    <name evidence="21" type="ORF">TRAPUB_5296</name>
</gene>
<dbReference type="InterPro" id="IPR041588">
    <property type="entry name" value="Integrase_H2C2"/>
</dbReference>
<dbReference type="InterPro" id="IPR056924">
    <property type="entry name" value="SH3_Tf2-1"/>
</dbReference>
<dbReference type="CDD" id="cd01647">
    <property type="entry name" value="RT_LTR"/>
    <property type="match status" value="1"/>
</dbReference>
<dbReference type="InterPro" id="IPR000953">
    <property type="entry name" value="Chromo/chromo_shadow_dom"/>
</dbReference>
<evidence type="ECO:0000256" key="7">
    <source>
        <dbReference type="ARBA" id="ARBA00022750"/>
    </source>
</evidence>
<dbReference type="GO" id="GO:0004519">
    <property type="term" value="F:endonuclease activity"/>
    <property type="evidence" value="ECO:0007669"/>
    <property type="project" value="UniProtKB-KW"/>
</dbReference>
<dbReference type="GO" id="GO:0005634">
    <property type="term" value="C:nucleus"/>
    <property type="evidence" value="ECO:0007669"/>
    <property type="project" value="UniProtKB-ARBA"/>
</dbReference>
<evidence type="ECO:0000256" key="2">
    <source>
        <dbReference type="ARBA" id="ARBA00022670"/>
    </source>
</evidence>
<evidence type="ECO:0000313" key="22">
    <source>
        <dbReference type="Proteomes" id="UP000184267"/>
    </source>
</evidence>
<dbReference type="GO" id="GO:0006508">
    <property type="term" value="P:proteolysis"/>
    <property type="evidence" value="ECO:0007669"/>
    <property type="project" value="UniProtKB-KW"/>
</dbReference>
<feature type="domain" description="Reverse transcriptase" evidence="19">
    <location>
        <begin position="615"/>
        <end position="796"/>
    </location>
</feature>
<dbReference type="Gene3D" id="3.10.10.10">
    <property type="entry name" value="HIV Type 1 Reverse Transcriptase, subunit A, domain 1"/>
    <property type="match status" value="1"/>
</dbReference>
<sequence length="1581" mass="176684">MSGSREPAEIRPGGKFCPVLCEGKITPTVVNAWNLACTAYFRKREIPANKQVMKAAGMVGNEILRDWYLNDIDRYNEMSWKDFLVLVRARFLPKGWATSLRSQLIGTRQTVDQPFEDFVFEIEHLNTRLRDTTIQYNDEGLQSIISANIVEDLRLVCEEPEVAALAAYVDWKAALTSADTCRLRVIAMVNRVVTKTKIVSSSAPSKPVGARSSSSTSKSLPRLTDDEKRLLNEYDGCYKCRHYYAGHMSGACPNGYPDAASYVPLSAKTALAAKVLRDAKGMRPRTVAAVSGDLNSGEDYGDSAVASISVSSPLAATTGILGTGSDSEECVTPLFHKHTLLPATILSPLVESPVYQMLIDSGSPTVLIREDVARSLKLKLRDLPHPYTLGNAWGTEQQESRSWVKLRVAVNGFSWSSVSCRAIVVSSLCAPVILGKPFLVANHIVEDHHSNCLIDARTSTDLLCHTPPTPPVPPPSVIEHRVAAAELIVAADDAPLTDHHRFLREMHAKTRVHRHACDNNPASSSPTTNIAPITAAVRECVERLVHADTLVKANTAMKLTFADLFPDDIPPLNQLPDDVHHRFLLKDPNMRIARRQYDCPKKYREVWKQLLEQHIAAGRIKASDSPYASPAFLIPKSDPTAAPRWVNDYRALNDNTVPDAFPLPLISDILADCAHGRIFAKIDMTNAYFQTKVHPDDVKYMAVTTPFGLYKWLVMPQGCRIAPATHQHCMYSALRPFIGTICHVYLDDIVIWSQTVEEHKRNITTVLEALRAAHLYCSDKKTDLFLTELDFLGHHISAAGVQPDARKVEKILNWPIPRRASHVRAFLGLVRYVASFLPKLAEHTVVLTPLTTKDADLMFPKWSSAHQVAFDAIKVLVVSSECLTVIDHNDLERNKIYVSCDASDLRTGAMLSFGPSLEEARPVAFDSLQLKAAELNYPVHEKELLAIVRALKKWRVELLGVPFTVFTDHRTLENFHRQKDLSRRQARWQEFLSQYDFKIKYIKGEENIAADVLSRADLDIVDVTSCAAIAVIREATRGLCNRSDEPVHCAATSGALRVATDPEWLQAIRVGYTKDTWCMRLCESVGTLGVRETDGLLYVGDCLVIPRVAKLREGIFRCAHDSLGHFGFEKSYGSLRGSYYWPNMRKELEEIYIPSCDDCQRNKSTTRRPTGPLHPLPIPQQRGDAIAIDFVGELPDDGGLNCIATVTDRLGSDIRLIPTRTDITGDQFAVLFFDHWYCENGLPLEIVSDRDKLFVSAFWRALHKLTGVKLKMSSSYHPQTDGSSERTNKTVIQALRYHVARNQTGWARALPRVRFAIMNTVNSSTGFTPFQLHIGRSPRVVPPFSSTMLTGFGNNFAIKDAEALIRQIETDSLEAQDNLLLAKLAQAQAANRSRGPDHSFSVGERVLLSTFHCRRDYMQRGDHRVAKFMVRYDGPYTILHAHPDTSVYTLDLPPAMKIFPTFHSSLLKPFRPNDDERYPSRAHPRPGPIITEDGVEEYTVESILDRRRRGRGWQYLVRWAGYGPEEDRWLAGTDSVAGSGPVRSFDPKRKDQGPGPGQDRSRAKRTGPGPRSLKDRLGLQS</sequence>
<evidence type="ECO:0000256" key="5">
    <source>
        <dbReference type="ARBA" id="ARBA00022722"/>
    </source>
</evidence>
<feature type="region of interest" description="Disordered" evidence="17">
    <location>
        <begin position="1532"/>
        <end position="1581"/>
    </location>
</feature>
<dbReference type="InterPro" id="IPR000477">
    <property type="entry name" value="RT_dom"/>
</dbReference>
<dbReference type="Pfam" id="PF17917">
    <property type="entry name" value="RT_RNaseH"/>
    <property type="match status" value="1"/>
</dbReference>
<dbReference type="SUPFAM" id="SSF56672">
    <property type="entry name" value="DNA/RNA polymerases"/>
    <property type="match status" value="1"/>
</dbReference>
<dbReference type="GO" id="GO:0015074">
    <property type="term" value="P:DNA integration"/>
    <property type="evidence" value="ECO:0007669"/>
    <property type="project" value="UniProtKB-KW"/>
</dbReference>
<keyword evidence="8" id="KW-0255">Endonuclease</keyword>
<dbReference type="PANTHER" id="PTHR37984:SF5">
    <property type="entry name" value="PROTEIN NYNRIN-LIKE"/>
    <property type="match status" value="1"/>
</dbReference>
<keyword evidence="11" id="KW-0694">RNA-binding</keyword>
<dbReference type="GO" id="GO:0006338">
    <property type="term" value="P:chromatin remodeling"/>
    <property type="evidence" value="ECO:0007669"/>
    <property type="project" value="UniProtKB-ARBA"/>
</dbReference>
<evidence type="ECO:0000256" key="4">
    <source>
        <dbReference type="ARBA" id="ARBA00022695"/>
    </source>
</evidence>
<dbReference type="GO" id="GO:0004190">
    <property type="term" value="F:aspartic-type endopeptidase activity"/>
    <property type="evidence" value="ECO:0007669"/>
    <property type="project" value="UniProtKB-KW"/>
</dbReference>
<keyword evidence="15" id="KW-0238">DNA-binding</keyword>
<dbReference type="InterPro" id="IPR050951">
    <property type="entry name" value="Retrovirus_Pol_polyprotein"/>
</dbReference>
<dbReference type="Pfam" id="PF24626">
    <property type="entry name" value="SH3_Tf2-1"/>
    <property type="match status" value="1"/>
</dbReference>
<feature type="region of interest" description="Disordered" evidence="17">
    <location>
        <begin position="1470"/>
        <end position="1491"/>
    </location>
</feature>
<dbReference type="InterPro" id="IPR001584">
    <property type="entry name" value="Integrase_cat-core"/>
</dbReference>
<dbReference type="PROSITE" id="PS50994">
    <property type="entry name" value="INTEGRASE"/>
    <property type="match status" value="1"/>
</dbReference>
<dbReference type="InterPro" id="IPR043128">
    <property type="entry name" value="Rev_trsase/Diguanyl_cyclase"/>
</dbReference>
<dbReference type="GO" id="GO:0003723">
    <property type="term" value="F:RNA binding"/>
    <property type="evidence" value="ECO:0007669"/>
    <property type="project" value="UniProtKB-KW"/>
</dbReference>
<dbReference type="InterPro" id="IPR012337">
    <property type="entry name" value="RNaseH-like_sf"/>
</dbReference>
<dbReference type="PROSITE" id="PS50878">
    <property type="entry name" value="RT_POL"/>
    <property type="match status" value="1"/>
</dbReference>
<reference evidence="21 22" key="1">
    <citation type="submission" date="2016-10" db="EMBL/GenBank/DDBJ databases">
        <title>Genome sequence of the basidiomycete white-rot fungus Trametes pubescens.</title>
        <authorList>
            <person name="Makela M.R."/>
            <person name="Granchi Z."/>
            <person name="Peng M."/>
            <person name="De Vries R.P."/>
            <person name="Grigoriev I."/>
            <person name="Riley R."/>
            <person name="Hilden K."/>
        </authorList>
    </citation>
    <scope>NUCLEOTIDE SEQUENCE [LARGE SCALE GENOMIC DNA]</scope>
    <source>
        <strain evidence="21 22">FBCC735</strain>
    </source>
</reference>
<dbReference type="EMBL" id="MNAD01001564">
    <property type="protein sequence ID" value="OJT04019.1"/>
    <property type="molecule type" value="Genomic_DNA"/>
</dbReference>
<dbReference type="Gene3D" id="3.30.70.270">
    <property type="match status" value="2"/>
</dbReference>
<evidence type="ECO:0000256" key="13">
    <source>
        <dbReference type="ARBA" id="ARBA00022918"/>
    </source>
</evidence>
<evidence type="ECO:0000259" key="20">
    <source>
        <dbReference type="PROSITE" id="PS50994"/>
    </source>
</evidence>
<keyword evidence="10" id="KW-0460">Magnesium</keyword>
<keyword evidence="3" id="KW-0808">Transferase</keyword>
<dbReference type="InterPro" id="IPR021109">
    <property type="entry name" value="Peptidase_aspartic_dom_sf"/>
</dbReference>
<dbReference type="OMA" id="FIGTICH"/>
<keyword evidence="12" id="KW-0229">DNA integration</keyword>
<keyword evidence="13" id="KW-0695">RNA-directed DNA polymerase</keyword>
<keyword evidence="2" id="KW-0645">Protease</keyword>
<dbReference type="GO" id="GO:0003964">
    <property type="term" value="F:RNA-directed DNA polymerase activity"/>
    <property type="evidence" value="ECO:0007669"/>
    <property type="project" value="UniProtKB-KW"/>
</dbReference>
<dbReference type="Pfam" id="PF00078">
    <property type="entry name" value="RVT_1"/>
    <property type="match status" value="1"/>
</dbReference>
<dbReference type="Pfam" id="PF17921">
    <property type="entry name" value="Integrase_H2C2"/>
    <property type="match status" value="1"/>
</dbReference>
<dbReference type="SMART" id="SM00298">
    <property type="entry name" value="CHROMO"/>
    <property type="match status" value="1"/>
</dbReference>
<dbReference type="Gene3D" id="1.10.340.70">
    <property type="match status" value="1"/>
</dbReference>
<keyword evidence="9" id="KW-0378">Hydrolase</keyword>
<evidence type="ECO:0000259" key="18">
    <source>
        <dbReference type="PROSITE" id="PS50013"/>
    </source>
</evidence>
<dbReference type="CDD" id="cd09274">
    <property type="entry name" value="RNase_HI_RT_Ty3"/>
    <property type="match status" value="1"/>
</dbReference>
<organism evidence="21 22">
    <name type="scientific">Trametes pubescens</name>
    <name type="common">White-rot fungus</name>
    <dbReference type="NCBI Taxonomy" id="154538"/>
    <lineage>
        <taxon>Eukaryota</taxon>
        <taxon>Fungi</taxon>
        <taxon>Dikarya</taxon>
        <taxon>Basidiomycota</taxon>
        <taxon>Agaricomycotina</taxon>
        <taxon>Agaricomycetes</taxon>
        <taxon>Polyporales</taxon>
        <taxon>Polyporaceae</taxon>
        <taxon>Trametes</taxon>
    </lineage>
</organism>
<protein>
    <recommendedName>
        <fullName evidence="1">RNA-directed DNA polymerase</fullName>
        <ecNumber evidence="1">2.7.7.49</ecNumber>
    </recommendedName>
</protein>
<keyword evidence="4" id="KW-0548">Nucleotidyltransferase</keyword>
<feature type="domain" description="Chromo" evidence="18">
    <location>
        <begin position="1498"/>
        <end position="1529"/>
    </location>
</feature>
<evidence type="ECO:0000256" key="3">
    <source>
        <dbReference type="ARBA" id="ARBA00022679"/>
    </source>
</evidence>
<feature type="domain" description="Integrase catalytic" evidence="20">
    <location>
        <begin position="1173"/>
        <end position="1337"/>
    </location>
</feature>
<dbReference type="EC" id="2.7.7.49" evidence="1"/>
<evidence type="ECO:0000256" key="9">
    <source>
        <dbReference type="ARBA" id="ARBA00022801"/>
    </source>
</evidence>
<dbReference type="PROSITE" id="PS50013">
    <property type="entry name" value="CHROMO_2"/>
    <property type="match status" value="1"/>
</dbReference>
<dbReference type="GO" id="GO:0006310">
    <property type="term" value="P:DNA recombination"/>
    <property type="evidence" value="ECO:0007669"/>
    <property type="project" value="UniProtKB-KW"/>
</dbReference>
<feature type="region of interest" description="Disordered" evidence="17">
    <location>
        <begin position="202"/>
        <end position="224"/>
    </location>
</feature>
<dbReference type="STRING" id="154538.A0A1M2V8X3"/>
<dbReference type="GO" id="GO:0046872">
    <property type="term" value="F:metal ion binding"/>
    <property type="evidence" value="ECO:0007669"/>
    <property type="project" value="UniProtKB-KW"/>
</dbReference>
<evidence type="ECO:0000256" key="17">
    <source>
        <dbReference type="SAM" id="MobiDB-lite"/>
    </source>
</evidence>
<keyword evidence="6" id="KW-0479">Metal-binding</keyword>
<dbReference type="InterPro" id="IPR023780">
    <property type="entry name" value="Chromo_domain"/>
</dbReference>
<evidence type="ECO:0000313" key="21">
    <source>
        <dbReference type="EMBL" id="OJT04019.1"/>
    </source>
</evidence>
<evidence type="ECO:0000256" key="6">
    <source>
        <dbReference type="ARBA" id="ARBA00022723"/>
    </source>
</evidence>
<evidence type="ECO:0000256" key="12">
    <source>
        <dbReference type="ARBA" id="ARBA00022908"/>
    </source>
</evidence>
<name>A0A1M2V8X3_TRAPU</name>
<evidence type="ECO:0000256" key="15">
    <source>
        <dbReference type="ARBA" id="ARBA00023125"/>
    </source>
</evidence>
<evidence type="ECO:0000256" key="16">
    <source>
        <dbReference type="ARBA" id="ARBA00023172"/>
    </source>
</evidence>
<dbReference type="Pfam" id="PF00385">
    <property type="entry name" value="Chromo"/>
    <property type="match status" value="1"/>
</dbReference>
<proteinExistence type="predicted"/>
<dbReference type="InterPro" id="IPR043502">
    <property type="entry name" value="DNA/RNA_pol_sf"/>
</dbReference>
<evidence type="ECO:0000256" key="11">
    <source>
        <dbReference type="ARBA" id="ARBA00022884"/>
    </source>
</evidence>
<dbReference type="SUPFAM" id="SSF53098">
    <property type="entry name" value="Ribonuclease H-like"/>
    <property type="match status" value="1"/>
</dbReference>